<dbReference type="Proteomes" id="UP000199413">
    <property type="component" value="Unassembled WGS sequence"/>
</dbReference>
<dbReference type="STRING" id="568872.GA0070624_1720"/>
<evidence type="ECO:0000313" key="1">
    <source>
        <dbReference type="EMBL" id="SCL19273.1"/>
    </source>
</evidence>
<evidence type="ECO:0000313" key="2">
    <source>
        <dbReference type="Proteomes" id="UP000199413"/>
    </source>
</evidence>
<dbReference type="RefSeq" id="WP_218105125.1">
    <property type="nucleotide sequence ID" value="NZ_FMHV01000002.1"/>
</dbReference>
<name>A0A1C6RPY9_9ACTN</name>
<protein>
    <submittedName>
        <fullName evidence="1">Uncharacterized protein</fullName>
    </submittedName>
</protein>
<organism evidence="1 2">
    <name type="scientific">Micromonospora rhizosphaerae</name>
    <dbReference type="NCBI Taxonomy" id="568872"/>
    <lineage>
        <taxon>Bacteria</taxon>
        <taxon>Bacillati</taxon>
        <taxon>Actinomycetota</taxon>
        <taxon>Actinomycetes</taxon>
        <taxon>Micromonosporales</taxon>
        <taxon>Micromonosporaceae</taxon>
        <taxon>Micromonospora</taxon>
    </lineage>
</organism>
<dbReference type="EMBL" id="FMHV01000002">
    <property type="protein sequence ID" value="SCL19273.1"/>
    <property type="molecule type" value="Genomic_DNA"/>
</dbReference>
<keyword evidence="2" id="KW-1185">Reference proteome</keyword>
<proteinExistence type="predicted"/>
<dbReference type="AlphaFoldDB" id="A0A1C6RPY9"/>
<reference evidence="2" key="1">
    <citation type="submission" date="2016-06" db="EMBL/GenBank/DDBJ databases">
        <authorList>
            <person name="Varghese N."/>
            <person name="Submissions Spin"/>
        </authorList>
    </citation>
    <scope>NUCLEOTIDE SEQUENCE [LARGE SCALE GENOMIC DNA]</scope>
    <source>
        <strain evidence="2">DSM 45431</strain>
    </source>
</reference>
<accession>A0A1C6RPY9</accession>
<gene>
    <name evidence="1" type="ORF">GA0070624_1720</name>
</gene>
<sequence length="74" mass="7989">MIDVELLMDELGRAGVSVLLKVDHERTADFIGKPWTMLPSGPGLGERGLIRTDAKTLEDALDYCLGELVTCAGD</sequence>